<evidence type="ECO:0000256" key="3">
    <source>
        <dbReference type="ARBA" id="ARBA00009373"/>
    </source>
</evidence>
<evidence type="ECO:0000313" key="14">
    <source>
        <dbReference type="Proteomes" id="UP000224567"/>
    </source>
</evidence>
<dbReference type="Pfam" id="PF00182">
    <property type="entry name" value="Glyco_hydro_19"/>
    <property type="match status" value="1"/>
</dbReference>
<reference evidence="13 14" key="1">
    <citation type="journal article" date="2017" name="Genome Biol.">
        <title>New reference genome sequences of hot pepper reveal the massive evolution of plant disease-resistance genes by retroduplication.</title>
        <authorList>
            <person name="Kim S."/>
            <person name="Park J."/>
            <person name="Yeom S.I."/>
            <person name="Kim Y.M."/>
            <person name="Seo E."/>
            <person name="Kim K.T."/>
            <person name="Kim M.S."/>
            <person name="Lee J.M."/>
            <person name="Cheong K."/>
            <person name="Shin H.S."/>
            <person name="Kim S.B."/>
            <person name="Han K."/>
            <person name="Lee J."/>
            <person name="Park M."/>
            <person name="Lee H.A."/>
            <person name="Lee H.Y."/>
            <person name="Lee Y."/>
            <person name="Oh S."/>
            <person name="Lee J.H."/>
            <person name="Choi E."/>
            <person name="Choi E."/>
            <person name="Lee S.E."/>
            <person name="Jeon J."/>
            <person name="Kim H."/>
            <person name="Choi G."/>
            <person name="Song H."/>
            <person name="Lee J."/>
            <person name="Lee S.C."/>
            <person name="Kwon J.K."/>
            <person name="Lee H.Y."/>
            <person name="Koo N."/>
            <person name="Hong Y."/>
            <person name="Kim R.W."/>
            <person name="Kang W.H."/>
            <person name="Huh J.H."/>
            <person name="Kang B.C."/>
            <person name="Yang T.J."/>
            <person name="Lee Y.H."/>
            <person name="Bennetzen J.L."/>
            <person name="Choi D."/>
        </authorList>
    </citation>
    <scope>NUCLEOTIDE SEQUENCE [LARGE SCALE GENOMIC DNA]</scope>
    <source>
        <strain evidence="14">cv. PBC81</strain>
    </source>
</reference>
<comment type="subcellular location">
    <subcellularLocation>
        <location evidence="2">Vacuole</location>
    </subcellularLocation>
</comment>
<dbReference type="InterPro" id="IPR023346">
    <property type="entry name" value="Lysozyme-like_dom_sf"/>
</dbReference>
<accession>A0A2G2VT11</accession>
<evidence type="ECO:0000256" key="8">
    <source>
        <dbReference type="ARBA" id="ARBA00023024"/>
    </source>
</evidence>
<gene>
    <name evidence="13" type="ORF">CQW23_23811</name>
</gene>
<dbReference type="InterPro" id="IPR036861">
    <property type="entry name" value="Endochitinase-like_sf"/>
</dbReference>
<evidence type="ECO:0000313" key="13">
    <source>
        <dbReference type="EMBL" id="PHT36111.1"/>
    </source>
</evidence>
<dbReference type="EMBL" id="MLFT02000010">
    <property type="protein sequence ID" value="PHT36111.1"/>
    <property type="molecule type" value="Genomic_DNA"/>
</dbReference>
<comment type="caution">
    <text evidence="13">The sequence shown here is derived from an EMBL/GenBank/DDBJ whole genome shotgun (WGS) entry which is preliminary data.</text>
</comment>
<keyword evidence="7" id="KW-0611">Plant defense</keyword>
<dbReference type="GO" id="GO:0005773">
    <property type="term" value="C:vacuole"/>
    <property type="evidence" value="ECO:0007669"/>
    <property type="project" value="UniProtKB-SubCell"/>
</dbReference>
<feature type="compositionally biased region" description="Pro residues" evidence="11">
    <location>
        <begin position="194"/>
        <end position="205"/>
    </location>
</feature>
<dbReference type="PRINTS" id="PR00451">
    <property type="entry name" value="CHITINBINDNG"/>
</dbReference>
<comment type="similarity">
    <text evidence="3">Belongs to the glycosyl hydrolase 19 family. Chitinase class I subfamily.</text>
</comment>
<keyword evidence="4" id="KW-0926">Vacuole</keyword>
<dbReference type="SMART" id="SM00270">
    <property type="entry name" value="ChtBD1"/>
    <property type="match status" value="1"/>
</dbReference>
<evidence type="ECO:0000256" key="10">
    <source>
        <dbReference type="PROSITE-ProRule" id="PRU00261"/>
    </source>
</evidence>
<dbReference type="GO" id="GO:0016998">
    <property type="term" value="P:cell wall macromolecule catabolic process"/>
    <property type="evidence" value="ECO:0007669"/>
    <property type="project" value="InterPro"/>
</dbReference>
<evidence type="ECO:0000256" key="11">
    <source>
        <dbReference type="SAM" id="MobiDB-lite"/>
    </source>
</evidence>
<keyword evidence="8" id="KW-0119">Carbohydrate metabolism</keyword>
<dbReference type="Gene3D" id="3.30.60.10">
    <property type="entry name" value="Endochitinase-like"/>
    <property type="match status" value="1"/>
</dbReference>
<dbReference type="GO" id="GO:0004568">
    <property type="term" value="F:chitinase activity"/>
    <property type="evidence" value="ECO:0007669"/>
    <property type="project" value="InterPro"/>
</dbReference>
<dbReference type="GO" id="GO:0008061">
    <property type="term" value="F:chitin binding"/>
    <property type="evidence" value="ECO:0007669"/>
    <property type="project" value="UniProtKB-UniRule"/>
</dbReference>
<evidence type="ECO:0000256" key="1">
    <source>
        <dbReference type="ARBA" id="ARBA00003102"/>
    </source>
</evidence>
<dbReference type="Pfam" id="PF00187">
    <property type="entry name" value="Chitin_bind_1"/>
    <property type="match status" value="1"/>
</dbReference>
<protein>
    <recommendedName>
        <fullName evidence="12">Chitin-binding type-1 domain-containing protein</fullName>
    </recommendedName>
</protein>
<dbReference type="PANTHER" id="PTHR22595:SF198">
    <property type="entry name" value="CHITIN-BINDING TYPE-1 DOMAIN-CONTAINING PROTEIN"/>
    <property type="match status" value="1"/>
</dbReference>
<keyword evidence="8" id="KW-0146">Chitin degradation</keyword>
<feature type="disulfide bond" evidence="10">
    <location>
        <begin position="163"/>
        <end position="175"/>
    </location>
</feature>
<keyword evidence="14" id="KW-1185">Reference proteome</keyword>
<keyword evidence="5 10" id="KW-0147">Chitin-binding</keyword>
<dbReference type="SUPFAM" id="SSF57016">
    <property type="entry name" value="Plant lectins/antimicrobial peptides"/>
    <property type="match status" value="1"/>
</dbReference>
<evidence type="ECO:0000259" key="12">
    <source>
        <dbReference type="PROSITE" id="PS50941"/>
    </source>
</evidence>
<feature type="compositionally biased region" description="Basic and acidic residues" evidence="11">
    <location>
        <begin position="42"/>
        <end position="52"/>
    </location>
</feature>
<comment type="caution">
    <text evidence="10">Lacks conserved residue(s) required for the propagation of feature annotation.</text>
</comment>
<dbReference type="SUPFAM" id="SSF53955">
    <property type="entry name" value="Lysozyme-like"/>
    <property type="match status" value="1"/>
</dbReference>
<dbReference type="PANTHER" id="PTHR22595">
    <property type="entry name" value="CHITINASE-RELATED"/>
    <property type="match status" value="1"/>
</dbReference>
<dbReference type="PROSITE" id="PS00026">
    <property type="entry name" value="CHIT_BIND_I_1"/>
    <property type="match status" value="1"/>
</dbReference>
<dbReference type="CDD" id="cd06921">
    <property type="entry name" value="ChtBD1_GH19_hevein"/>
    <property type="match status" value="1"/>
</dbReference>
<dbReference type="Gene3D" id="1.10.530.10">
    <property type="match status" value="1"/>
</dbReference>
<feature type="disulfide bond" evidence="10">
    <location>
        <begin position="187"/>
        <end position="191"/>
    </location>
</feature>
<keyword evidence="8" id="KW-0624">Polysaccharide degradation</keyword>
<evidence type="ECO:0000256" key="6">
    <source>
        <dbReference type="ARBA" id="ARBA00022729"/>
    </source>
</evidence>
<keyword evidence="9 10" id="KW-1015">Disulfide bond</keyword>
<name>A0A2G2VT11_CAPBA</name>
<feature type="domain" description="Chitin-binding type-1" evidence="12">
    <location>
        <begin position="150"/>
        <end position="193"/>
    </location>
</feature>
<dbReference type="Proteomes" id="UP000224567">
    <property type="component" value="Unassembled WGS sequence"/>
</dbReference>
<dbReference type="GO" id="GO:0006032">
    <property type="term" value="P:chitin catabolic process"/>
    <property type="evidence" value="ECO:0007669"/>
    <property type="project" value="UniProtKB-KW"/>
</dbReference>
<dbReference type="PROSITE" id="PS50941">
    <property type="entry name" value="CHIT_BIND_I_2"/>
    <property type="match status" value="1"/>
</dbReference>
<proteinExistence type="inferred from homology"/>
<dbReference type="InterPro" id="IPR018371">
    <property type="entry name" value="Chitin-binding_1_CS"/>
</dbReference>
<sequence length="322" mass="35458">MSEGHKSYTRVQLISRSRMMNKKLKSWEIRHWNRYERHKYNPYDDGNSELRSEQGATRRRLETEPAKGYGSQYGFMVSTYDHTMLSSDLNTLQPLRIAKSELSPHGLIQSRAPLSPIWGSKLRALIETPKISRDSYEPVPPPIGVASVAAARLLSSFSGGALCPSGLCCSKYGWCGDTDAYCGPGNCQSQCPGSPSPKPPTPGPGPSGDIGGAISNSMFDQMLKHRNDNACQGKNYFYNYNAFINAARSFPVFGTTGDTTARKREIAAFFAQTSHETTGEWPTAPDGPYAWGYCFLREQGSPGDYCSPSGQWPCAPGRKYFG</sequence>
<dbReference type="OrthoDB" id="617225at2759"/>
<evidence type="ECO:0000256" key="4">
    <source>
        <dbReference type="ARBA" id="ARBA00022554"/>
    </source>
</evidence>
<comment type="function">
    <text evidence="1">Defense against chitin-containing fungal pathogens.</text>
</comment>
<keyword evidence="6" id="KW-0732">Signal</keyword>
<dbReference type="GO" id="GO:0006952">
    <property type="term" value="P:defense response"/>
    <property type="evidence" value="ECO:0007669"/>
    <property type="project" value="UniProtKB-KW"/>
</dbReference>
<evidence type="ECO:0000256" key="7">
    <source>
        <dbReference type="ARBA" id="ARBA00022821"/>
    </source>
</evidence>
<feature type="disulfide bond" evidence="10">
    <location>
        <begin position="168"/>
        <end position="182"/>
    </location>
</feature>
<reference evidence="14" key="2">
    <citation type="journal article" date="2017" name="J. Anim. Genet.">
        <title>Multiple reference genome sequences of hot pepper reveal the massive evolution of plant disease resistance genes by retroduplication.</title>
        <authorList>
            <person name="Kim S."/>
            <person name="Park J."/>
            <person name="Yeom S.-I."/>
            <person name="Kim Y.-M."/>
            <person name="Seo E."/>
            <person name="Kim K.-T."/>
            <person name="Kim M.-S."/>
            <person name="Lee J.M."/>
            <person name="Cheong K."/>
            <person name="Shin H.-S."/>
            <person name="Kim S.-B."/>
            <person name="Han K."/>
            <person name="Lee J."/>
            <person name="Park M."/>
            <person name="Lee H.-A."/>
            <person name="Lee H.-Y."/>
            <person name="Lee Y."/>
            <person name="Oh S."/>
            <person name="Lee J.H."/>
            <person name="Choi E."/>
            <person name="Choi E."/>
            <person name="Lee S.E."/>
            <person name="Jeon J."/>
            <person name="Kim H."/>
            <person name="Choi G."/>
            <person name="Song H."/>
            <person name="Lee J."/>
            <person name="Lee S.-C."/>
            <person name="Kwon J.-K."/>
            <person name="Lee H.-Y."/>
            <person name="Koo N."/>
            <person name="Hong Y."/>
            <person name="Kim R.W."/>
            <person name="Kang W.-H."/>
            <person name="Huh J.H."/>
            <person name="Kang B.-C."/>
            <person name="Yang T.-J."/>
            <person name="Lee Y.-H."/>
            <person name="Bennetzen J.L."/>
            <person name="Choi D."/>
        </authorList>
    </citation>
    <scope>NUCLEOTIDE SEQUENCE [LARGE SCALE GENOMIC DNA]</scope>
    <source>
        <strain evidence="14">cv. PBC81</strain>
    </source>
</reference>
<feature type="region of interest" description="Disordered" evidence="11">
    <location>
        <begin position="191"/>
        <end position="212"/>
    </location>
</feature>
<organism evidence="13 14">
    <name type="scientific">Capsicum baccatum</name>
    <name type="common">Peruvian pepper</name>
    <dbReference type="NCBI Taxonomy" id="33114"/>
    <lineage>
        <taxon>Eukaryota</taxon>
        <taxon>Viridiplantae</taxon>
        <taxon>Streptophyta</taxon>
        <taxon>Embryophyta</taxon>
        <taxon>Tracheophyta</taxon>
        <taxon>Spermatophyta</taxon>
        <taxon>Magnoliopsida</taxon>
        <taxon>eudicotyledons</taxon>
        <taxon>Gunneridae</taxon>
        <taxon>Pentapetalae</taxon>
        <taxon>asterids</taxon>
        <taxon>lamiids</taxon>
        <taxon>Solanales</taxon>
        <taxon>Solanaceae</taxon>
        <taxon>Solanoideae</taxon>
        <taxon>Capsiceae</taxon>
        <taxon>Capsicum</taxon>
    </lineage>
</organism>
<dbReference type="Gene3D" id="3.30.20.10">
    <property type="entry name" value="Endochitinase, domain 2"/>
    <property type="match status" value="1"/>
</dbReference>
<dbReference type="InterPro" id="IPR000726">
    <property type="entry name" value="Glyco_hydro_19_cat"/>
</dbReference>
<dbReference type="InterPro" id="IPR001002">
    <property type="entry name" value="Chitin-bd_1"/>
</dbReference>
<dbReference type="AlphaFoldDB" id="A0A2G2VT11"/>
<evidence type="ECO:0000256" key="5">
    <source>
        <dbReference type="ARBA" id="ARBA00022669"/>
    </source>
</evidence>
<dbReference type="CDD" id="cd00325">
    <property type="entry name" value="chitinase_GH19"/>
    <property type="match status" value="1"/>
</dbReference>
<evidence type="ECO:0000256" key="2">
    <source>
        <dbReference type="ARBA" id="ARBA00004116"/>
    </source>
</evidence>
<feature type="region of interest" description="Disordered" evidence="11">
    <location>
        <begin position="42"/>
        <end position="64"/>
    </location>
</feature>
<evidence type="ECO:0000256" key="9">
    <source>
        <dbReference type="ARBA" id="ARBA00023157"/>
    </source>
</evidence>